<dbReference type="Proteomes" id="UP001164743">
    <property type="component" value="Chromosome 5A"/>
</dbReference>
<dbReference type="GeneID" id="77810615"/>
<dbReference type="PROSITE" id="PS00028">
    <property type="entry name" value="ZINC_FINGER_C2H2_1"/>
    <property type="match status" value="2"/>
</dbReference>
<gene>
    <name evidence="7" type="ORF">PtA15_5A909</name>
</gene>
<dbReference type="InterPro" id="IPR013087">
    <property type="entry name" value="Znf_C2H2_type"/>
</dbReference>
<dbReference type="PANTHER" id="PTHR24379:SF121">
    <property type="entry name" value="C2H2-TYPE DOMAIN-CONTAINING PROTEIN"/>
    <property type="match status" value="1"/>
</dbReference>
<dbReference type="EMBL" id="CP110425">
    <property type="protein sequence ID" value="WAQ85334.1"/>
    <property type="molecule type" value="Genomic_DNA"/>
</dbReference>
<proteinExistence type="predicted"/>
<feature type="domain" description="C2H2-type" evidence="6">
    <location>
        <begin position="35"/>
        <end position="60"/>
    </location>
</feature>
<evidence type="ECO:0000313" key="8">
    <source>
        <dbReference type="Proteomes" id="UP001164743"/>
    </source>
</evidence>
<dbReference type="Pfam" id="PF12874">
    <property type="entry name" value="zf-met"/>
    <property type="match status" value="2"/>
</dbReference>
<keyword evidence="1" id="KW-0479">Metal-binding</keyword>
<evidence type="ECO:0000256" key="4">
    <source>
        <dbReference type="ARBA" id="ARBA00022833"/>
    </source>
</evidence>
<dbReference type="PROSITE" id="PS50157">
    <property type="entry name" value="ZINC_FINGER_C2H2_2"/>
    <property type="match status" value="2"/>
</dbReference>
<evidence type="ECO:0000259" key="6">
    <source>
        <dbReference type="PROSITE" id="PS50157"/>
    </source>
</evidence>
<evidence type="ECO:0000313" key="7">
    <source>
        <dbReference type="EMBL" id="WAQ85334.1"/>
    </source>
</evidence>
<keyword evidence="2" id="KW-0677">Repeat</keyword>
<dbReference type="RefSeq" id="XP_053020889.1">
    <property type="nucleotide sequence ID" value="XM_053169720.1"/>
</dbReference>
<name>A0ABY7CJC4_9BASI</name>
<dbReference type="SMART" id="SM00355">
    <property type="entry name" value="ZnF_C2H2"/>
    <property type="match status" value="7"/>
</dbReference>
<evidence type="ECO:0000256" key="1">
    <source>
        <dbReference type="ARBA" id="ARBA00022723"/>
    </source>
</evidence>
<dbReference type="Gene3D" id="3.30.160.60">
    <property type="entry name" value="Classic Zinc Finger"/>
    <property type="match status" value="2"/>
</dbReference>
<sequence length="289" mass="33793">MDPYTMSGHECAPCGRQFRLYQHYRDHLIHSTRHYYCTPCHRDFVSQDALDSHLRNSERHLNCEWCQTAVGTLRIHNQRHHEQCSKCKQWFKDAIEVHRHYCLAHAELYCVPCRKLVGNTNELKMHCLSSAHRPINVECAHPACGRFFISKAALVQHLEAGTCLSRVNLAEVDHYFSRHADRGQRFVRSNLILPASLDDIFRDDYGRYMCHLCPKSFRHKGEIISHLRSSKHKNRGQKAYKCPSDRCEKAEFYSLSNLMIHLDNSDCDVSYARELDVLVNKLLDVLERL</sequence>
<dbReference type="PANTHER" id="PTHR24379">
    <property type="entry name" value="KRAB AND ZINC FINGER DOMAIN-CONTAINING"/>
    <property type="match status" value="1"/>
</dbReference>
<reference evidence="7" key="1">
    <citation type="submission" date="2022-10" db="EMBL/GenBank/DDBJ databases">
        <title>Puccinia triticina Genome sequencing and assembly.</title>
        <authorList>
            <person name="Li C."/>
        </authorList>
    </citation>
    <scope>NUCLEOTIDE SEQUENCE</scope>
    <source>
        <strain evidence="7">Pt15</strain>
    </source>
</reference>
<keyword evidence="3 5" id="KW-0863">Zinc-finger</keyword>
<evidence type="ECO:0000256" key="2">
    <source>
        <dbReference type="ARBA" id="ARBA00022737"/>
    </source>
</evidence>
<organism evidence="7 8">
    <name type="scientific">Puccinia triticina</name>
    <dbReference type="NCBI Taxonomy" id="208348"/>
    <lineage>
        <taxon>Eukaryota</taxon>
        <taxon>Fungi</taxon>
        <taxon>Dikarya</taxon>
        <taxon>Basidiomycota</taxon>
        <taxon>Pucciniomycotina</taxon>
        <taxon>Pucciniomycetes</taxon>
        <taxon>Pucciniales</taxon>
        <taxon>Pucciniaceae</taxon>
        <taxon>Puccinia</taxon>
    </lineage>
</organism>
<keyword evidence="4" id="KW-0862">Zinc</keyword>
<dbReference type="InterPro" id="IPR036236">
    <property type="entry name" value="Znf_C2H2_sf"/>
</dbReference>
<feature type="domain" description="C2H2-type" evidence="6">
    <location>
        <begin position="208"/>
        <end position="237"/>
    </location>
</feature>
<protein>
    <recommendedName>
        <fullName evidence="6">C2H2-type domain-containing protein</fullName>
    </recommendedName>
</protein>
<evidence type="ECO:0000256" key="5">
    <source>
        <dbReference type="PROSITE-ProRule" id="PRU00042"/>
    </source>
</evidence>
<evidence type="ECO:0000256" key="3">
    <source>
        <dbReference type="ARBA" id="ARBA00022771"/>
    </source>
</evidence>
<accession>A0ABY7CJC4</accession>
<dbReference type="SUPFAM" id="SSF57667">
    <property type="entry name" value="beta-beta-alpha zinc fingers"/>
    <property type="match status" value="1"/>
</dbReference>
<keyword evidence="8" id="KW-1185">Reference proteome</keyword>